<evidence type="ECO:0000313" key="6">
    <source>
        <dbReference type="EMBL" id="RDY31223.1"/>
    </source>
</evidence>
<keyword evidence="3" id="KW-0804">Transcription</keyword>
<dbReference type="SUPFAM" id="SSF51182">
    <property type="entry name" value="RmlC-like cupins"/>
    <property type="match status" value="1"/>
</dbReference>
<feature type="domain" description="HTH cro/C1-type" evidence="4">
    <location>
        <begin position="12"/>
        <end position="66"/>
    </location>
</feature>
<dbReference type="Gene3D" id="2.60.120.10">
    <property type="entry name" value="Jelly Rolls"/>
    <property type="match status" value="1"/>
</dbReference>
<dbReference type="EMBL" id="NOKA02000019">
    <property type="protein sequence ID" value="RDY31223.1"/>
    <property type="molecule type" value="Genomic_DNA"/>
</dbReference>
<evidence type="ECO:0000313" key="7">
    <source>
        <dbReference type="Proteomes" id="UP000216411"/>
    </source>
</evidence>
<reference evidence="5 8" key="2">
    <citation type="submission" date="2018-05" db="EMBL/GenBank/DDBJ databases">
        <title>Genomic Encyclopedia of Type Strains, Phase IV (KMG-IV): sequencing the most valuable type-strain genomes for metagenomic binning, comparative biology and taxonomic classification.</title>
        <authorList>
            <person name="Goeker M."/>
        </authorList>
    </citation>
    <scope>NUCLEOTIDE SEQUENCE [LARGE SCALE GENOMIC DNA]</scope>
    <source>
        <strain evidence="5 8">DSM 28816</strain>
    </source>
</reference>
<dbReference type="PROSITE" id="PS50943">
    <property type="entry name" value="HTH_CROC1"/>
    <property type="match status" value="1"/>
</dbReference>
<dbReference type="PANTHER" id="PTHR46797">
    <property type="entry name" value="HTH-TYPE TRANSCRIPTIONAL REGULATOR"/>
    <property type="match status" value="1"/>
</dbReference>
<dbReference type="OrthoDB" id="9781521at2"/>
<keyword evidence="2" id="KW-0238">DNA-binding</keyword>
<dbReference type="InterPro" id="IPR050807">
    <property type="entry name" value="TransReg_Diox_bact_type"/>
</dbReference>
<dbReference type="RefSeq" id="WP_110290889.1">
    <property type="nucleotide sequence ID" value="NZ_NOKA02000019.1"/>
</dbReference>
<dbReference type="PANTHER" id="PTHR46797:SF23">
    <property type="entry name" value="HTH-TYPE TRANSCRIPTIONAL REGULATOR SUTR"/>
    <property type="match status" value="1"/>
</dbReference>
<evidence type="ECO:0000313" key="8">
    <source>
        <dbReference type="Proteomes" id="UP000247523"/>
    </source>
</evidence>
<dbReference type="Pfam" id="PF01381">
    <property type="entry name" value="HTH_3"/>
    <property type="match status" value="1"/>
</dbReference>
<dbReference type="InterPro" id="IPR001387">
    <property type="entry name" value="Cro/C1-type_HTH"/>
</dbReference>
<protein>
    <submittedName>
        <fullName evidence="5">XRE family transcriptional regulator</fullName>
    </submittedName>
</protein>
<reference evidence="6" key="3">
    <citation type="submission" date="2018-07" db="EMBL/GenBank/DDBJ databases">
        <authorList>
            <person name="Quirk P.G."/>
            <person name="Krulwich T.A."/>
        </authorList>
    </citation>
    <scope>NUCLEOTIDE SEQUENCE</scope>
    <source>
        <strain evidence="6">CCRI-19302</strain>
    </source>
</reference>
<evidence type="ECO:0000256" key="3">
    <source>
        <dbReference type="ARBA" id="ARBA00023163"/>
    </source>
</evidence>
<evidence type="ECO:0000256" key="2">
    <source>
        <dbReference type="ARBA" id="ARBA00023125"/>
    </source>
</evidence>
<dbReference type="CDD" id="cd02209">
    <property type="entry name" value="cupin_XRE_C"/>
    <property type="match status" value="1"/>
</dbReference>
<evidence type="ECO:0000313" key="5">
    <source>
        <dbReference type="EMBL" id="PXV91798.1"/>
    </source>
</evidence>
<comment type="caution">
    <text evidence="5">The sequence shown here is derived from an EMBL/GenBank/DDBJ whole genome shotgun (WGS) entry which is preliminary data.</text>
</comment>
<dbReference type="InterPro" id="IPR013096">
    <property type="entry name" value="Cupin_2"/>
</dbReference>
<dbReference type="GO" id="GO:0003677">
    <property type="term" value="F:DNA binding"/>
    <property type="evidence" value="ECO:0007669"/>
    <property type="project" value="UniProtKB-KW"/>
</dbReference>
<evidence type="ECO:0000259" key="4">
    <source>
        <dbReference type="PROSITE" id="PS50943"/>
    </source>
</evidence>
<dbReference type="InterPro" id="IPR014710">
    <property type="entry name" value="RmlC-like_jellyroll"/>
</dbReference>
<gene>
    <name evidence="5" type="ORF">C8E03_103369</name>
    <name evidence="6" type="ORF">CG710_010575</name>
</gene>
<dbReference type="Proteomes" id="UP000216411">
    <property type="component" value="Unassembled WGS sequence"/>
</dbReference>
<keyword evidence="7" id="KW-1185">Reference proteome</keyword>
<dbReference type="GO" id="GO:0005829">
    <property type="term" value="C:cytosol"/>
    <property type="evidence" value="ECO:0007669"/>
    <property type="project" value="TreeGrafter"/>
</dbReference>
<name>A0A318EU62_9FIRM</name>
<dbReference type="AlphaFoldDB" id="A0A318EU62"/>
<dbReference type="Proteomes" id="UP000247523">
    <property type="component" value="Unassembled WGS sequence"/>
</dbReference>
<reference evidence="6 7" key="1">
    <citation type="journal article" date="2017" name="Genome Announc.">
        <title>Draft Genome Sequence of a Sporulating and Motile Strain of Lachnotalea glycerini Isolated from Water in Quebec City, Canada.</title>
        <authorList>
            <person name="Maheux A.F."/>
            <person name="Boudreau D.K."/>
            <person name="Berube E."/>
            <person name="Boissinot M."/>
            <person name="Raymond F."/>
            <person name="Brodeur S."/>
            <person name="Corbeil J."/>
            <person name="Isabel S."/>
            <person name="Omar R.F."/>
            <person name="Bergeron M.G."/>
        </authorList>
    </citation>
    <scope>NUCLEOTIDE SEQUENCE [LARGE SCALE GENOMIC DNA]</scope>
    <source>
        <strain evidence="6 7">CCRI-19302</strain>
    </source>
</reference>
<dbReference type="InterPro" id="IPR011051">
    <property type="entry name" value="RmlC_Cupin_sf"/>
</dbReference>
<dbReference type="SUPFAM" id="SSF47413">
    <property type="entry name" value="lambda repressor-like DNA-binding domains"/>
    <property type="match status" value="1"/>
</dbReference>
<dbReference type="CDD" id="cd00093">
    <property type="entry name" value="HTH_XRE"/>
    <property type="match status" value="1"/>
</dbReference>
<keyword evidence="1" id="KW-0805">Transcription regulation</keyword>
<accession>A0A318EU62</accession>
<dbReference type="EMBL" id="QICS01000003">
    <property type="protein sequence ID" value="PXV91798.1"/>
    <property type="molecule type" value="Genomic_DNA"/>
</dbReference>
<dbReference type="Pfam" id="PF07883">
    <property type="entry name" value="Cupin_2"/>
    <property type="match status" value="1"/>
</dbReference>
<evidence type="ECO:0000256" key="1">
    <source>
        <dbReference type="ARBA" id="ARBA00023015"/>
    </source>
</evidence>
<organism evidence="5 8">
    <name type="scientific">Lachnotalea glycerini</name>
    <dbReference type="NCBI Taxonomy" id="1763509"/>
    <lineage>
        <taxon>Bacteria</taxon>
        <taxon>Bacillati</taxon>
        <taxon>Bacillota</taxon>
        <taxon>Clostridia</taxon>
        <taxon>Lachnospirales</taxon>
        <taxon>Lachnospiraceae</taxon>
        <taxon>Lachnotalea</taxon>
    </lineage>
</organism>
<dbReference type="GO" id="GO:0003700">
    <property type="term" value="F:DNA-binding transcription factor activity"/>
    <property type="evidence" value="ECO:0007669"/>
    <property type="project" value="TreeGrafter"/>
</dbReference>
<dbReference type="SMART" id="SM00530">
    <property type="entry name" value="HTH_XRE"/>
    <property type="match status" value="1"/>
</dbReference>
<dbReference type="InterPro" id="IPR010982">
    <property type="entry name" value="Lambda_DNA-bd_dom_sf"/>
</dbReference>
<proteinExistence type="predicted"/>
<dbReference type="Gene3D" id="1.10.260.40">
    <property type="entry name" value="lambda repressor-like DNA-binding domains"/>
    <property type="match status" value="1"/>
</dbReference>
<sequence>MSHLDRNIAVNLKRIRKAKNMSLDMMAEQTGVSKSMLGQIERGESIPTVSTISKIVEGIRVSFEELIKTPIEQVSIAEKGELTKIRDIPNNCRVYVYFSYDMKRSFEIYLIEIDPNGEYKTGSHGENTYECITVSNGELTLIVNQEQYKIQKNNSIKFAANQEHTYRNNSDKILYIHVVLYWDQHESIELFPQTNRVSSI</sequence>